<comment type="catalytic activity">
    <reaction evidence="4">
        <text>(R)-glycerate + NADP(+) = 3-hydroxypyruvate + NADPH + H(+)</text>
        <dbReference type="Rhea" id="RHEA:18657"/>
        <dbReference type="ChEBI" id="CHEBI:15378"/>
        <dbReference type="ChEBI" id="CHEBI:16659"/>
        <dbReference type="ChEBI" id="CHEBI:17180"/>
        <dbReference type="ChEBI" id="CHEBI:57783"/>
        <dbReference type="ChEBI" id="CHEBI:58349"/>
        <dbReference type="EC" id="1.1.1.81"/>
    </reaction>
</comment>
<dbReference type="OrthoDB" id="9805416at2"/>
<comment type="catalytic activity">
    <reaction evidence="5">
        <text>glycolate + NADP(+) = glyoxylate + NADPH + H(+)</text>
        <dbReference type="Rhea" id="RHEA:10992"/>
        <dbReference type="ChEBI" id="CHEBI:15378"/>
        <dbReference type="ChEBI" id="CHEBI:29805"/>
        <dbReference type="ChEBI" id="CHEBI:36655"/>
        <dbReference type="ChEBI" id="CHEBI:57783"/>
        <dbReference type="ChEBI" id="CHEBI:58349"/>
        <dbReference type="EC" id="1.1.1.79"/>
    </reaction>
</comment>
<feature type="domain" description="D-isomer specific 2-hydroxyacid dehydrogenase NAD-binding" evidence="12">
    <location>
        <begin position="109"/>
        <end position="288"/>
    </location>
</feature>
<dbReference type="InterPro" id="IPR029752">
    <property type="entry name" value="D-isomer_DH_CS1"/>
</dbReference>
<organism evidence="13 14">
    <name type="scientific">Marinomonas posidonica (strain CECT 7376 / NCIMB 14433 / IVIA-Po-181)</name>
    <dbReference type="NCBI Taxonomy" id="491952"/>
    <lineage>
        <taxon>Bacteria</taxon>
        <taxon>Pseudomonadati</taxon>
        <taxon>Pseudomonadota</taxon>
        <taxon>Gammaproteobacteria</taxon>
        <taxon>Oceanospirillales</taxon>
        <taxon>Oceanospirillaceae</taxon>
        <taxon>Marinomonas</taxon>
    </lineage>
</organism>
<sequence length="328" mass="36393">MRPKVLLYKPLPDDERQRLAMHFDIMEFDGFHRDNEIEFLAALREAEGIIGGSGIKLPTERLEQASKLKVASTISVGTDQYDLDYLARRNIPVMHTPGVLNETTADTMFALLMCTARRALELSNMVKEGRWKHTIGPDLYGTDVHGKTLGIVGMGRIGQAIAKRAHLGFDMKIQYFNRTPNPQAEKDYDAQYLSLENLLSSSDFICVMTPLSASTQGLIGEREFALMKPDCIFINGSRGKVIDESALIKALQTKQIRAAGLDVFQQEPLPANSPLCQLDNAVLFPHIGSATVETRRKMITCAVDNLIRAMSGDISQNCANGHLLKNSR</sequence>
<evidence type="ECO:0000256" key="8">
    <source>
        <dbReference type="ARBA" id="ARBA00066674"/>
    </source>
</evidence>
<dbReference type="GO" id="GO:0051287">
    <property type="term" value="F:NAD binding"/>
    <property type="evidence" value="ECO:0007669"/>
    <property type="project" value="InterPro"/>
</dbReference>
<evidence type="ECO:0000256" key="2">
    <source>
        <dbReference type="ARBA" id="ARBA00023027"/>
    </source>
</evidence>
<dbReference type="SUPFAM" id="SSF51735">
    <property type="entry name" value="NAD(P)-binding Rossmann-fold domains"/>
    <property type="match status" value="1"/>
</dbReference>
<dbReference type="Gene3D" id="3.40.50.720">
    <property type="entry name" value="NAD(P)-binding Rossmann-like Domain"/>
    <property type="match status" value="2"/>
</dbReference>
<reference evidence="13 14" key="1">
    <citation type="journal article" date="2012" name="Stand. Genomic Sci.">
        <title>Complete genome sequence of Marinomonas posidonica type strain (IVIA-Po-181(T)).</title>
        <authorList>
            <person name="Lucas-Elio P."/>
            <person name="Goodwin L."/>
            <person name="Woyke T."/>
            <person name="Pitluck S."/>
            <person name="Nolan M."/>
            <person name="Kyrpides N.C."/>
            <person name="Detter J.C."/>
            <person name="Copeland A."/>
            <person name="Lu M."/>
            <person name="Bruce D."/>
            <person name="Detter C."/>
            <person name="Tapia R."/>
            <person name="Han S."/>
            <person name="Land M.L."/>
            <person name="Ivanova N."/>
            <person name="Mikhailova N."/>
            <person name="Johnston A.W."/>
            <person name="Sanchez-Amat A."/>
        </authorList>
    </citation>
    <scope>NUCLEOTIDE SEQUENCE [LARGE SCALE GENOMIC DNA]</scope>
    <source>
        <strain evidence="14">CECT 7376 / NCIMB 14433 / IVIA-Po-181</strain>
    </source>
</reference>
<keyword evidence="2" id="KW-0520">NAD</keyword>
<comment type="similarity">
    <text evidence="6">Belongs to the D-isomer specific 2-hydroxyacid dehydrogenase family. GhrB subfamily.</text>
</comment>
<evidence type="ECO:0000259" key="12">
    <source>
        <dbReference type="Pfam" id="PF02826"/>
    </source>
</evidence>
<dbReference type="EC" id="1.1.1.79" evidence="7"/>
<dbReference type="HOGENOM" id="CLU_019796_1_2_6"/>
<dbReference type="GO" id="GO:0120509">
    <property type="term" value="F:hydroxypyruvate reductase (NADPH) activity"/>
    <property type="evidence" value="ECO:0007669"/>
    <property type="project" value="RHEA"/>
</dbReference>
<evidence type="ECO:0000313" key="14">
    <source>
        <dbReference type="Proteomes" id="UP000009230"/>
    </source>
</evidence>
<dbReference type="InterPro" id="IPR050223">
    <property type="entry name" value="D-isomer_2-hydroxyacid_DH"/>
</dbReference>
<evidence type="ECO:0000256" key="4">
    <source>
        <dbReference type="ARBA" id="ARBA00052239"/>
    </source>
</evidence>
<comment type="catalytic activity">
    <reaction evidence="3">
        <text>(R)-glycerate + NAD(+) = 3-hydroxypyruvate + NADH + H(+)</text>
        <dbReference type="Rhea" id="RHEA:17905"/>
        <dbReference type="ChEBI" id="CHEBI:15378"/>
        <dbReference type="ChEBI" id="CHEBI:16659"/>
        <dbReference type="ChEBI" id="CHEBI:17180"/>
        <dbReference type="ChEBI" id="CHEBI:57540"/>
        <dbReference type="ChEBI" id="CHEBI:57945"/>
        <dbReference type="EC" id="1.1.1.81"/>
    </reaction>
</comment>
<dbReference type="GO" id="GO:0005829">
    <property type="term" value="C:cytosol"/>
    <property type="evidence" value="ECO:0007669"/>
    <property type="project" value="TreeGrafter"/>
</dbReference>
<evidence type="ECO:0000313" key="13">
    <source>
        <dbReference type="EMBL" id="AEF55986.1"/>
    </source>
</evidence>
<evidence type="ECO:0000256" key="7">
    <source>
        <dbReference type="ARBA" id="ARBA00066661"/>
    </source>
</evidence>
<proteinExistence type="inferred from homology"/>
<feature type="domain" description="D-isomer specific 2-hydroxyacid dehydrogenase catalytic" evidence="11">
    <location>
        <begin position="5"/>
        <end position="320"/>
    </location>
</feature>
<evidence type="ECO:0000256" key="6">
    <source>
        <dbReference type="ARBA" id="ARBA00061278"/>
    </source>
</evidence>
<accession>F6D0V4</accession>
<dbReference type="PANTHER" id="PTHR10996">
    <property type="entry name" value="2-HYDROXYACID DEHYDROGENASE-RELATED"/>
    <property type="match status" value="1"/>
</dbReference>
<keyword evidence="14" id="KW-1185">Reference proteome</keyword>
<dbReference type="EC" id="1.1.1.81" evidence="8"/>
<dbReference type="KEGG" id="mpc:Mar181_2958"/>
<dbReference type="PROSITE" id="PS00065">
    <property type="entry name" value="D_2_HYDROXYACID_DH_1"/>
    <property type="match status" value="1"/>
</dbReference>
<evidence type="ECO:0000256" key="9">
    <source>
        <dbReference type="ARBA" id="ARBA00073362"/>
    </source>
</evidence>
<dbReference type="RefSeq" id="WP_013797457.1">
    <property type="nucleotide sequence ID" value="NC_015559.1"/>
</dbReference>
<protein>
    <recommendedName>
        <fullName evidence="9">Glyoxylate/hydroxypyruvate reductase B</fullName>
        <ecNumber evidence="7">1.1.1.79</ecNumber>
        <ecNumber evidence="8">1.1.1.81</ecNumber>
    </recommendedName>
</protein>
<evidence type="ECO:0000256" key="10">
    <source>
        <dbReference type="RuleBase" id="RU003719"/>
    </source>
</evidence>
<dbReference type="GO" id="GO:0030267">
    <property type="term" value="F:glyoxylate reductase (NADPH) activity"/>
    <property type="evidence" value="ECO:0007669"/>
    <property type="project" value="UniProtKB-EC"/>
</dbReference>
<dbReference type="CDD" id="cd05301">
    <property type="entry name" value="GDH"/>
    <property type="match status" value="1"/>
</dbReference>
<keyword evidence="1 10" id="KW-0560">Oxidoreductase</keyword>
<dbReference type="eggNOG" id="COG1052">
    <property type="taxonomic scope" value="Bacteria"/>
</dbReference>
<dbReference type="InterPro" id="IPR006140">
    <property type="entry name" value="D-isomer_DH_NAD-bd"/>
</dbReference>
<gene>
    <name evidence="13" type="ordered locus">Mar181_2958</name>
</gene>
<dbReference type="Proteomes" id="UP000009230">
    <property type="component" value="Chromosome"/>
</dbReference>
<dbReference type="GO" id="GO:0008465">
    <property type="term" value="F:hydroxypyruvate reductase (NADH) activity"/>
    <property type="evidence" value="ECO:0007669"/>
    <property type="project" value="RHEA"/>
</dbReference>
<dbReference type="AlphaFoldDB" id="F6D0V4"/>
<dbReference type="PANTHER" id="PTHR10996:SF283">
    <property type="entry name" value="GLYOXYLATE_HYDROXYPYRUVATE REDUCTASE B"/>
    <property type="match status" value="1"/>
</dbReference>
<dbReference type="PROSITE" id="PS00671">
    <property type="entry name" value="D_2_HYDROXYACID_DH_3"/>
    <property type="match status" value="1"/>
</dbReference>
<dbReference type="InterPro" id="IPR036291">
    <property type="entry name" value="NAD(P)-bd_dom_sf"/>
</dbReference>
<evidence type="ECO:0000256" key="5">
    <source>
        <dbReference type="ARBA" id="ARBA00052769"/>
    </source>
</evidence>
<dbReference type="FunFam" id="3.40.50.720:FF:000026">
    <property type="entry name" value="Glyoxylate/hydroxypyruvate reductase B"/>
    <property type="match status" value="1"/>
</dbReference>
<evidence type="ECO:0000256" key="1">
    <source>
        <dbReference type="ARBA" id="ARBA00023002"/>
    </source>
</evidence>
<name>F6D0V4_MARPP</name>
<dbReference type="STRING" id="491952.Mar181_2958"/>
<evidence type="ECO:0000256" key="3">
    <source>
        <dbReference type="ARBA" id="ARBA00051801"/>
    </source>
</evidence>
<dbReference type="InterPro" id="IPR029753">
    <property type="entry name" value="D-isomer_DH_CS"/>
</dbReference>
<dbReference type="SUPFAM" id="SSF52283">
    <property type="entry name" value="Formate/glycerate dehydrogenase catalytic domain-like"/>
    <property type="match status" value="1"/>
</dbReference>
<evidence type="ECO:0000259" key="11">
    <source>
        <dbReference type="Pfam" id="PF00389"/>
    </source>
</evidence>
<dbReference type="InterPro" id="IPR006139">
    <property type="entry name" value="D-isomer_2_OHA_DH_cat_dom"/>
</dbReference>
<dbReference type="EMBL" id="CP002771">
    <property type="protein sequence ID" value="AEF55986.1"/>
    <property type="molecule type" value="Genomic_DNA"/>
</dbReference>
<dbReference type="Pfam" id="PF02826">
    <property type="entry name" value="2-Hacid_dh_C"/>
    <property type="match status" value="1"/>
</dbReference>
<dbReference type="Pfam" id="PF00389">
    <property type="entry name" value="2-Hacid_dh"/>
    <property type="match status" value="1"/>
</dbReference>